<evidence type="ECO:0000256" key="10">
    <source>
        <dbReference type="RuleBase" id="RU361238"/>
    </source>
</evidence>
<accession>A0AAV9XQJ6</accession>
<dbReference type="Pfam" id="PF07519">
    <property type="entry name" value="Tannase"/>
    <property type="match status" value="2"/>
</dbReference>
<keyword evidence="8" id="KW-1015">Disulfide bond</keyword>
<comment type="similarity">
    <text evidence="1 10">Belongs to the tannase family.</text>
</comment>
<evidence type="ECO:0000256" key="1">
    <source>
        <dbReference type="ARBA" id="ARBA00006249"/>
    </source>
</evidence>
<evidence type="ECO:0000256" key="7">
    <source>
        <dbReference type="ARBA" id="ARBA00022837"/>
    </source>
</evidence>
<feature type="chain" id="PRO_5043094746" description="Carboxylic ester hydrolase" evidence="10">
    <location>
        <begin position="22"/>
        <end position="544"/>
    </location>
</feature>
<dbReference type="Gene3D" id="3.40.50.1820">
    <property type="entry name" value="alpha/beta hydrolase"/>
    <property type="match status" value="1"/>
</dbReference>
<evidence type="ECO:0000256" key="5">
    <source>
        <dbReference type="ARBA" id="ARBA00022729"/>
    </source>
</evidence>
<comment type="catalytic activity">
    <reaction evidence="9">
        <text>feruloyl-polysaccharide + H2O = ferulate + polysaccharide.</text>
        <dbReference type="EC" id="3.1.1.73"/>
    </reaction>
</comment>
<evidence type="ECO:0000256" key="3">
    <source>
        <dbReference type="ARBA" id="ARBA00022651"/>
    </source>
</evidence>
<dbReference type="PANTHER" id="PTHR33938:SF15">
    <property type="entry name" value="FERULOYL ESTERASE B-RELATED"/>
    <property type="match status" value="1"/>
</dbReference>
<keyword evidence="4" id="KW-0479">Metal-binding</keyword>
<keyword evidence="5 10" id="KW-0732">Signal</keyword>
<dbReference type="PANTHER" id="PTHR33938">
    <property type="entry name" value="FERULOYL ESTERASE B-RELATED"/>
    <property type="match status" value="1"/>
</dbReference>
<gene>
    <name evidence="11" type="primary">FAEB-2_1</name>
    <name evidence="11" type="ORF">TWF694_000616</name>
</gene>
<evidence type="ECO:0000313" key="11">
    <source>
        <dbReference type="EMBL" id="KAK6543896.1"/>
    </source>
</evidence>
<feature type="signal peptide" evidence="10">
    <location>
        <begin position="1"/>
        <end position="21"/>
    </location>
</feature>
<protein>
    <recommendedName>
        <fullName evidence="10">Carboxylic ester hydrolase</fullName>
        <ecNumber evidence="10">3.1.1.-</ecNumber>
    </recommendedName>
</protein>
<keyword evidence="7" id="KW-0106">Calcium</keyword>
<comment type="caution">
    <text evidence="11">The sequence shown here is derived from an EMBL/GenBank/DDBJ whole genome shotgun (WGS) entry which is preliminary data.</text>
</comment>
<keyword evidence="3" id="KW-0624">Polysaccharide degradation</keyword>
<dbReference type="GO" id="GO:0046872">
    <property type="term" value="F:metal ion binding"/>
    <property type="evidence" value="ECO:0007669"/>
    <property type="project" value="UniProtKB-KW"/>
</dbReference>
<keyword evidence="3" id="KW-0858">Xylan degradation</keyword>
<evidence type="ECO:0000256" key="2">
    <source>
        <dbReference type="ARBA" id="ARBA00022487"/>
    </source>
</evidence>
<dbReference type="InterPro" id="IPR029058">
    <property type="entry name" value="AB_hydrolase_fold"/>
</dbReference>
<dbReference type="InterPro" id="IPR011118">
    <property type="entry name" value="Tannase/feruloyl_esterase"/>
</dbReference>
<evidence type="ECO:0000256" key="8">
    <source>
        <dbReference type="ARBA" id="ARBA00023157"/>
    </source>
</evidence>
<keyword evidence="3" id="KW-0119">Carbohydrate metabolism</keyword>
<name>A0AAV9XQJ6_9PEZI</name>
<keyword evidence="2" id="KW-0719">Serine esterase</keyword>
<dbReference type="Proteomes" id="UP001365542">
    <property type="component" value="Unassembled WGS sequence"/>
</dbReference>
<evidence type="ECO:0000256" key="6">
    <source>
        <dbReference type="ARBA" id="ARBA00022801"/>
    </source>
</evidence>
<dbReference type="GO" id="GO:0045493">
    <property type="term" value="P:xylan catabolic process"/>
    <property type="evidence" value="ECO:0007669"/>
    <property type="project" value="UniProtKB-KW"/>
</dbReference>
<proteinExistence type="inferred from homology"/>
<evidence type="ECO:0000256" key="9">
    <source>
        <dbReference type="ARBA" id="ARBA00034075"/>
    </source>
</evidence>
<dbReference type="SUPFAM" id="SSF53474">
    <property type="entry name" value="alpha/beta-Hydrolases"/>
    <property type="match status" value="1"/>
</dbReference>
<evidence type="ECO:0000256" key="4">
    <source>
        <dbReference type="ARBA" id="ARBA00022723"/>
    </source>
</evidence>
<keyword evidence="6 10" id="KW-0378">Hydrolase</keyword>
<dbReference type="GO" id="GO:0030600">
    <property type="term" value="F:feruloyl esterase activity"/>
    <property type="evidence" value="ECO:0007669"/>
    <property type="project" value="UniProtKB-EC"/>
</dbReference>
<organism evidence="11 12">
    <name type="scientific">Orbilia ellipsospora</name>
    <dbReference type="NCBI Taxonomy" id="2528407"/>
    <lineage>
        <taxon>Eukaryota</taxon>
        <taxon>Fungi</taxon>
        <taxon>Dikarya</taxon>
        <taxon>Ascomycota</taxon>
        <taxon>Pezizomycotina</taxon>
        <taxon>Orbiliomycetes</taxon>
        <taxon>Orbiliales</taxon>
        <taxon>Orbiliaceae</taxon>
        <taxon>Orbilia</taxon>
    </lineage>
</organism>
<sequence>MKPLAGSTNLVSVLSLTSSIAAHLADSAIQERCSNLIQTFRPDDKTTVLISEFLPKGTNWTDAPLEDPSCAYYQVGAVFLADSCRMRLNISTSDTSNVIAEIILPVDWQGKGRRTITLGNGGLGGCLPFQDLAYTSSLGFAAVGTNNGHNGDTGKYFLNNPEVLKDFVYRSIPTGTEILKKAVKHFYNDTQNRSYYMGCSTGGRQGFKAAQDYPEQFDGILAGAPAFDMLSLEASTARMYSLLRRHNTSSFVTSDQWAAVHEIVLKQCDDIDGVLDGIIEDPMKCRPRIEALLCEPGQTWSSNKCLMSAQISAIREAFEPTFGAKGEYLYPRMQPGAEMIFDYFLSFLGPSYLVDWFRYVVYNDTTWDFNRDWSLDAFEDMRNQDAFGISTWKPDLSNLQKKGVKLLTYHGLMDGAISSENSYRYYDHVSRSMGLPSNKLDEFYRFFPISGLGHCGEGDGAWFIGGSAQPSQVLAATGQSYDQEHGVLMDLVRWVENGTAPERVRGRSISANGKQMVRDHCKFPLTNKYLGSGDANLETSWGCA</sequence>
<evidence type="ECO:0000313" key="12">
    <source>
        <dbReference type="Proteomes" id="UP001365542"/>
    </source>
</evidence>
<reference evidence="11 12" key="1">
    <citation type="submission" date="2019-10" db="EMBL/GenBank/DDBJ databases">
        <authorList>
            <person name="Palmer J.M."/>
        </authorList>
    </citation>
    <scope>NUCLEOTIDE SEQUENCE [LARGE SCALE GENOMIC DNA]</scope>
    <source>
        <strain evidence="11 12">TWF694</strain>
    </source>
</reference>
<keyword evidence="12" id="KW-1185">Reference proteome</keyword>
<dbReference type="AlphaFoldDB" id="A0AAV9XQJ6"/>
<dbReference type="EMBL" id="JAVHJO010000001">
    <property type="protein sequence ID" value="KAK6543896.1"/>
    <property type="molecule type" value="Genomic_DNA"/>
</dbReference>
<dbReference type="EC" id="3.1.1.-" evidence="10"/>